<sequence length="159" mass="18232">MNWQMTDDDFEVLKGNIQKELEDIKVSPLHILELLETFDNPYSTEEDFHSILLRIFNSFSDLDSTKLYFNNSKKNVIKYVEDEIYKLICKSNKEYSKERTSLVTKYETVITLVSASMSAKFGIESGLISGIVSSVLLTIIKLGKNAWCIRKTDTLKGTQ</sequence>
<keyword evidence="2" id="KW-1185">Reference proteome</keyword>
<reference evidence="1 2" key="1">
    <citation type="submission" date="2018-06" db="EMBL/GenBank/DDBJ databases">
        <title>Freshwater and sediment microbial communities from various areas in North America, analyzing microbe dynamics in response to fracking.</title>
        <authorList>
            <person name="Lamendella R."/>
        </authorList>
    </citation>
    <scope>NUCLEOTIDE SEQUENCE [LARGE SCALE GENOMIC DNA]</scope>
    <source>
        <strain evidence="1 2">NG-13</strain>
    </source>
</reference>
<organism evidence="1 2">
    <name type="scientific">Paenibacillus pabuli</name>
    <dbReference type="NCBI Taxonomy" id="1472"/>
    <lineage>
        <taxon>Bacteria</taxon>
        <taxon>Bacillati</taxon>
        <taxon>Bacillota</taxon>
        <taxon>Bacilli</taxon>
        <taxon>Bacillales</taxon>
        <taxon>Paenibacillaceae</taxon>
        <taxon>Paenibacillus</taxon>
    </lineage>
</organism>
<accession>A0ABX9BS19</accession>
<evidence type="ECO:0000313" key="1">
    <source>
        <dbReference type="EMBL" id="RAJ03014.1"/>
    </source>
</evidence>
<proteinExistence type="predicted"/>
<protein>
    <submittedName>
        <fullName evidence="1">Uncharacterized protein</fullName>
    </submittedName>
</protein>
<evidence type="ECO:0000313" key="2">
    <source>
        <dbReference type="Proteomes" id="UP000248827"/>
    </source>
</evidence>
<comment type="caution">
    <text evidence="1">The sequence shown here is derived from an EMBL/GenBank/DDBJ whole genome shotgun (WGS) entry which is preliminary data.</text>
</comment>
<dbReference type="RefSeq" id="WP_111618596.1">
    <property type="nucleotide sequence ID" value="NZ_QLLI01000001.1"/>
</dbReference>
<name>A0ABX9BS19_9BACL</name>
<dbReference type="Proteomes" id="UP000248827">
    <property type="component" value="Unassembled WGS sequence"/>
</dbReference>
<gene>
    <name evidence="1" type="ORF">DET54_101209</name>
</gene>
<dbReference type="EMBL" id="QLLI01000001">
    <property type="protein sequence ID" value="RAJ03014.1"/>
    <property type="molecule type" value="Genomic_DNA"/>
</dbReference>